<dbReference type="STRING" id="1235279.C772_01159"/>
<comment type="caution">
    <text evidence="1">The sequence shown here is derived from an EMBL/GenBank/DDBJ whole genome shotgun (WGS) entry which is preliminary data.</text>
</comment>
<evidence type="ECO:0000313" key="1">
    <source>
        <dbReference type="EMBL" id="EMR07023.1"/>
    </source>
</evidence>
<proteinExistence type="predicted"/>
<dbReference type="EMBL" id="AOFT01000004">
    <property type="protein sequence ID" value="EMR07023.1"/>
    <property type="molecule type" value="Genomic_DNA"/>
</dbReference>
<dbReference type="AlphaFoldDB" id="M7NEN3"/>
<dbReference type="RefSeq" id="WP_008298135.1">
    <property type="nucleotide sequence ID" value="NZ_AOFT01000004.1"/>
</dbReference>
<dbReference type="OrthoDB" id="2456028at2"/>
<accession>M7NEN3</accession>
<gene>
    <name evidence="1" type="ORF">C772_01159</name>
</gene>
<keyword evidence="2" id="KW-1185">Reference proteome</keyword>
<evidence type="ECO:0000313" key="2">
    <source>
        <dbReference type="Proteomes" id="UP000011919"/>
    </source>
</evidence>
<name>M7NEN3_9BACL</name>
<sequence>MTGRFSIIETGWRDDGLFIVILGGETRALLESESAHEFARILAERRRCKKPVKAEAVMADSGKPTFRRTFCFTE</sequence>
<organism evidence="1 2">
    <name type="scientific">Bhargavaea cecembensis DSE10</name>
    <dbReference type="NCBI Taxonomy" id="1235279"/>
    <lineage>
        <taxon>Bacteria</taxon>
        <taxon>Bacillati</taxon>
        <taxon>Bacillota</taxon>
        <taxon>Bacilli</taxon>
        <taxon>Bacillales</taxon>
        <taxon>Caryophanaceae</taxon>
        <taxon>Bhargavaea</taxon>
    </lineage>
</organism>
<dbReference type="Proteomes" id="UP000011919">
    <property type="component" value="Unassembled WGS sequence"/>
</dbReference>
<reference evidence="1 2" key="1">
    <citation type="journal article" date="2013" name="Genome Announc.">
        <title>Draft Genome Sequence of Bhargavaea cecembensis Strain DSE10T, Isolated from a Deep-Sea Sediment Sample Collected at a Depth of 5,904 m from the Chagos-Laccadive Ridge System in the Indian Ocean.</title>
        <authorList>
            <person name="Shivaji S."/>
            <person name="Ara S."/>
            <person name="Begum Z."/>
            <person name="Ruth M."/>
            <person name="Singh A."/>
            <person name="Kumar Pinnaka A."/>
        </authorList>
    </citation>
    <scope>NUCLEOTIDE SEQUENCE [LARGE SCALE GENOMIC DNA]</scope>
    <source>
        <strain evidence="1 2">DSE10</strain>
    </source>
</reference>
<protein>
    <submittedName>
        <fullName evidence="1">Uncharacterized protein</fullName>
    </submittedName>
</protein>